<organism evidence="2 3">
    <name type="scientific">Paenibacillus albilobatus</name>
    <dbReference type="NCBI Taxonomy" id="2716884"/>
    <lineage>
        <taxon>Bacteria</taxon>
        <taxon>Bacillati</taxon>
        <taxon>Bacillota</taxon>
        <taxon>Bacilli</taxon>
        <taxon>Bacillales</taxon>
        <taxon>Paenibacillaceae</taxon>
        <taxon>Paenibacillus</taxon>
    </lineage>
</organism>
<feature type="transmembrane region" description="Helical" evidence="1">
    <location>
        <begin position="5"/>
        <end position="22"/>
    </location>
</feature>
<sequence>MEKKVTVLISFIIGFMLMQLSSEEPLSLFKSIFGSVTKIEPYLIYLLQFVGLILVIWSILLTFNELVKLRKNKS</sequence>
<comment type="caution">
    <text evidence="2">The sequence shown here is derived from an EMBL/GenBank/DDBJ whole genome shotgun (WGS) entry which is preliminary data.</text>
</comment>
<keyword evidence="1" id="KW-1133">Transmembrane helix</keyword>
<keyword evidence="3" id="KW-1185">Reference proteome</keyword>
<accession>A0A919XLQ9</accession>
<proteinExistence type="predicted"/>
<name>A0A919XLQ9_9BACL</name>
<dbReference type="AlphaFoldDB" id="A0A919XLQ9"/>
<dbReference type="RefSeq" id="WP_160039329.1">
    <property type="nucleotide sequence ID" value="NZ_BORQ01000004.1"/>
</dbReference>
<evidence type="ECO:0000313" key="2">
    <source>
        <dbReference type="EMBL" id="GIO32508.1"/>
    </source>
</evidence>
<dbReference type="Proteomes" id="UP000679779">
    <property type="component" value="Unassembled WGS sequence"/>
</dbReference>
<protein>
    <submittedName>
        <fullName evidence="2">Uncharacterized protein</fullName>
    </submittedName>
</protein>
<keyword evidence="1" id="KW-0812">Transmembrane</keyword>
<evidence type="ECO:0000313" key="3">
    <source>
        <dbReference type="Proteomes" id="UP000679779"/>
    </source>
</evidence>
<dbReference type="EMBL" id="BORQ01000004">
    <property type="protein sequence ID" value="GIO32508.1"/>
    <property type="molecule type" value="Genomic_DNA"/>
</dbReference>
<evidence type="ECO:0000256" key="1">
    <source>
        <dbReference type="SAM" id="Phobius"/>
    </source>
</evidence>
<reference evidence="2" key="1">
    <citation type="submission" date="2021-03" db="EMBL/GenBank/DDBJ databases">
        <title>Antimicrobial resistance genes in bacteria isolated from Japanese honey, and their potential for conferring macrolide and lincosamide resistance in the American foulbrood pathogen Paenibacillus larvae.</title>
        <authorList>
            <person name="Okamoto M."/>
            <person name="Kumagai M."/>
            <person name="Kanamori H."/>
            <person name="Takamatsu D."/>
        </authorList>
    </citation>
    <scope>NUCLEOTIDE SEQUENCE</scope>
    <source>
        <strain evidence="2">J2TS6</strain>
    </source>
</reference>
<keyword evidence="1" id="KW-0472">Membrane</keyword>
<gene>
    <name evidence="2" type="ORF">J2TS6_36490</name>
</gene>
<feature type="transmembrane region" description="Helical" evidence="1">
    <location>
        <begin position="42"/>
        <end position="63"/>
    </location>
</feature>